<reference evidence="1 2" key="1">
    <citation type="submission" date="2021-03" db="EMBL/GenBank/DDBJ databases">
        <title>Genomic Encyclopedia of Type Strains, Phase IV (KMG-IV): sequencing the most valuable type-strain genomes for metagenomic binning, comparative biology and taxonomic classification.</title>
        <authorList>
            <person name="Goeker M."/>
        </authorList>
    </citation>
    <scope>NUCLEOTIDE SEQUENCE [LARGE SCALE GENOMIC DNA]</scope>
    <source>
        <strain evidence="1 2">DSM 25609</strain>
    </source>
</reference>
<dbReference type="RefSeq" id="WP_209462766.1">
    <property type="nucleotide sequence ID" value="NZ_CP110224.1"/>
</dbReference>
<dbReference type="EMBL" id="JAGGKX010000007">
    <property type="protein sequence ID" value="MBP1969574.1"/>
    <property type="molecule type" value="Genomic_DNA"/>
</dbReference>
<sequence>MSLAVRKFERTKRCDGAKKKDFEDSMQRITDQVRWIDQKLTMKVDKKISQGFQNNQQEISNTKSLIKKMSTLSKNDTV</sequence>
<keyword evidence="2" id="KW-1185">Reference proteome</keyword>
<evidence type="ECO:0000313" key="1">
    <source>
        <dbReference type="EMBL" id="MBP1969574.1"/>
    </source>
</evidence>
<evidence type="ECO:0000313" key="2">
    <source>
        <dbReference type="Proteomes" id="UP001519345"/>
    </source>
</evidence>
<proteinExistence type="predicted"/>
<dbReference type="Proteomes" id="UP001519345">
    <property type="component" value="Unassembled WGS sequence"/>
</dbReference>
<name>A0ABS4IF46_9BACI</name>
<protein>
    <submittedName>
        <fullName evidence="1">Uncharacterized protein</fullName>
    </submittedName>
</protein>
<gene>
    <name evidence="1" type="ORF">J2Z83_001681</name>
</gene>
<organism evidence="1 2">
    <name type="scientific">Virgibacillus natechei</name>
    <dbReference type="NCBI Taxonomy" id="1216297"/>
    <lineage>
        <taxon>Bacteria</taxon>
        <taxon>Bacillati</taxon>
        <taxon>Bacillota</taxon>
        <taxon>Bacilli</taxon>
        <taxon>Bacillales</taxon>
        <taxon>Bacillaceae</taxon>
        <taxon>Virgibacillus</taxon>
    </lineage>
</organism>
<accession>A0ABS4IF46</accession>
<comment type="caution">
    <text evidence="1">The sequence shown here is derived from an EMBL/GenBank/DDBJ whole genome shotgun (WGS) entry which is preliminary data.</text>
</comment>